<keyword evidence="1" id="KW-0175">Coiled coil</keyword>
<feature type="chain" id="PRO_5034485291" evidence="2">
    <location>
        <begin position="22"/>
        <end position="100"/>
    </location>
</feature>
<keyword evidence="2" id="KW-0732">Signal</keyword>
<protein>
    <submittedName>
        <fullName evidence="3">Uncharacterized protein</fullName>
    </submittedName>
</protein>
<dbReference type="RefSeq" id="XP_036537712.1">
    <property type="nucleotide sequence ID" value="XM_036685104.1"/>
</dbReference>
<dbReference type="Proteomes" id="UP000547976">
    <property type="component" value="Unassembled WGS sequence"/>
</dbReference>
<dbReference type="OrthoDB" id="10554213at2759"/>
<reference evidence="3 4" key="1">
    <citation type="submission" date="2020-05" db="EMBL/GenBank/DDBJ databases">
        <title>Identification and distribution of gene clusters putatively required for synthesis of sphingolipid metabolism inhibitors in phylogenetically diverse species of the filamentous fungus Fusarium.</title>
        <authorList>
            <person name="Kim H.-S."/>
            <person name="Busman M."/>
            <person name="Brown D.W."/>
            <person name="Divon H."/>
            <person name="Uhlig S."/>
            <person name="Proctor R.H."/>
        </authorList>
    </citation>
    <scope>NUCLEOTIDE SEQUENCE [LARGE SCALE GENOMIC DNA]</scope>
    <source>
        <strain evidence="3 4">NRRL 66333</strain>
    </source>
</reference>
<accession>A0A8H5PWZ9</accession>
<name>A0A8H5PWZ9_GIBSU</name>
<comment type="caution">
    <text evidence="3">The sequence shown here is derived from an EMBL/GenBank/DDBJ whole genome shotgun (WGS) entry which is preliminary data.</text>
</comment>
<feature type="signal peptide" evidence="2">
    <location>
        <begin position="1"/>
        <end position="21"/>
    </location>
</feature>
<evidence type="ECO:0000313" key="3">
    <source>
        <dbReference type="EMBL" id="KAF5604557.1"/>
    </source>
</evidence>
<dbReference type="AlphaFoldDB" id="A0A8H5PWZ9"/>
<feature type="coiled-coil region" evidence="1">
    <location>
        <begin position="43"/>
        <end position="70"/>
    </location>
</feature>
<keyword evidence="4" id="KW-1185">Reference proteome</keyword>
<organism evidence="3 4">
    <name type="scientific">Gibberella subglutinans</name>
    <name type="common">Fusarium subglutinans</name>
    <dbReference type="NCBI Taxonomy" id="42677"/>
    <lineage>
        <taxon>Eukaryota</taxon>
        <taxon>Fungi</taxon>
        <taxon>Dikarya</taxon>
        <taxon>Ascomycota</taxon>
        <taxon>Pezizomycotina</taxon>
        <taxon>Sordariomycetes</taxon>
        <taxon>Hypocreomycetidae</taxon>
        <taxon>Hypocreales</taxon>
        <taxon>Nectriaceae</taxon>
        <taxon>Fusarium</taxon>
        <taxon>Fusarium fujikuroi species complex</taxon>
    </lineage>
</organism>
<proteinExistence type="predicted"/>
<evidence type="ECO:0000256" key="2">
    <source>
        <dbReference type="SAM" id="SignalP"/>
    </source>
</evidence>
<gene>
    <name evidence="3" type="ORF">FSUBG_6860</name>
</gene>
<dbReference type="EMBL" id="JAAOAV010000076">
    <property type="protein sequence ID" value="KAF5604557.1"/>
    <property type="molecule type" value="Genomic_DNA"/>
</dbReference>
<evidence type="ECO:0000313" key="4">
    <source>
        <dbReference type="Proteomes" id="UP000547976"/>
    </source>
</evidence>
<evidence type="ECO:0000256" key="1">
    <source>
        <dbReference type="SAM" id="Coils"/>
    </source>
</evidence>
<sequence>MTTFYLTFYLVLSLHLQPISTQTIQPFSPTTPKLTMTSHDVVELALRNRIAELKAELRETKVRYTALETKAKDNAKKLADIASIIQNDIMGETATYKAKP</sequence>
<dbReference type="GeneID" id="59319822"/>